<dbReference type="OrthoDB" id="8350550at2"/>
<sequence length="267" mass="29172">MTVALQAVLAATGAARATDISATFFGHRLEIQQGDDGRTLRIDDVDLLKNWYLGIDEVAIVGGIPVIIGTSSNGGNACAGAPFVVSFPEIGRPRIDGPLDTCWGTDHRLTKNGVEFFSSPVPGRDGERWEWTLADAFTKEASTPFQPDRAKGWAQLRERTATHPSDILDYGEIATRIYQLLGPDKDRVVSILTGVGTASFDGDWFIGQACLPHSCGIEEGIVVASLADKDVFLAWKPEDQRIVVRPPVAQWPDRAKSALRDWAKKWK</sequence>
<gene>
    <name evidence="1" type="ORF">E3C22_19545</name>
</gene>
<dbReference type="AlphaFoldDB" id="A0A4Y8RE38"/>
<organism evidence="1 2">
    <name type="scientific">Jiella endophytica</name>
    <dbReference type="NCBI Taxonomy" id="2558362"/>
    <lineage>
        <taxon>Bacteria</taxon>
        <taxon>Pseudomonadati</taxon>
        <taxon>Pseudomonadota</taxon>
        <taxon>Alphaproteobacteria</taxon>
        <taxon>Hyphomicrobiales</taxon>
        <taxon>Aurantimonadaceae</taxon>
        <taxon>Jiella</taxon>
    </lineage>
</organism>
<protein>
    <submittedName>
        <fullName evidence="1">Uncharacterized protein</fullName>
    </submittedName>
</protein>
<keyword evidence="2" id="KW-1185">Reference proteome</keyword>
<name>A0A4Y8RE38_9HYPH</name>
<dbReference type="EMBL" id="SOZD01000006">
    <property type="protein sequence ID" value="TFF19861.1"/>
    <property type="molecule type" value="Genomic_DNA"/>
</dbReference>
<evidence type="ECO:0000313" key="2">
    <source>
        <dbReference type="Proteomes" id="UP000298179"/>
    </source>
</evidence>
<comment type="caution">
    <text evidence="1">The sequence shown here is derived from an EMBL/GenBank/DDBJ whole genome shotgun (WGS) entry which is preliminary data.</text>
</comment>
<dbReference type="Proteomes" id="UP000298179">
    <property type="component" value="Unassembled WGS sequence"/>
</dbReference>
<evidence type="ECO:0000313" key="1">
    <source>
        <dbReference type="EMBL" id="TFF19861.1"/>
    </source>
</evidence>
<dbReference type="RefSeq" id="WP_134763542.1">
    <property type="nucleotide sequence ID" value="NZ_SOZD01000006.1"/>
</dbReference>
<proteinExistence type="predicted"/>
<reference evidence="1 2" key="1">
    <citation type="submission" date="2019-03" db="EMBL/GenBank/DDBJ databases">
        <title>Jiella endophytica sp. nov., a novel endophytic bacterium isolated from root of Ficus microcarpa Linn. f.</title>
        <authorList>
            <person name="Tuo L."/>
        </authorList>
    </citation>
    <scope>NUCLEOTIDE SEQUENCE [LARGE SCALE GENOMIC DNA]</scope>
    <source>
        <strain evidence="1 2">CBS5Q-3</strain>
    </source>
</reference>
<accession>A0A4Y8RE38</accession>